<feature type="compositionally biased region" description="Basic and acidic residues" evidence="4">
    <location>
        <begin position="141"/>
        <end position="152"/>
    </location>
</feature>
<feature type="compositionally biased region" description="Basic and acidic residues" evidence="4">
    <location>
        <begin position="73"/>
        <end position="89"/>
    </location>
</feature>
<gene>
    <name evidence="6" type="ORF">BDY17DRAFT_47313</name>
</gene>
<feature type="region of interest" description="Disordered" evidence="4">
    <location>
        <begin position="1"/>
        <end position="43"/>
    </location>
</feature>
<dbReference type="GO" id="GO:0000462">
    <property type="term" value="P:maturation of SSU-rRNA from tricistronic rRNA transcript (SSU-rRNA, 5.8S rRNA, LSU-rRNA)"/>
    <property type="evidence" value="ECO:0007669"/>
    <property type="project" value="TreeGrafter"/>
</dbReference>
<comment type="subcellular location">
    <subcellularLocation>
        <location evidence="1">Nucleus</location>
    </subcellularLocation>
</comment>
<feature type="compositionally biased region" description="Acidic residues" evidence="4">
    <location>
        <begin position="109"/>
        <end position="123"/>
    </location>
</feature>
<dbReference type="GO" id="GO:0005730">
    <property type="term" value="C:nucleolus"/>
    <property type="evidence" value="ECO:0007669"/>
    <property type="project" value="TreeGrafter"/>
</dbReference>
<dbReference type="Proteomes" id="UP000799767">
    <property type="component" value="Unassembled WGS sequence"/>
</dbReference>
<evidence type="ECO:0000256" key="1">
    <source>
        <dbReference type="ARBA" id="ARBA00004123"/>
    </source>
</evidence>
<evidence type="ECO:0000256" key="4">
    <source>
        <dbReference type="SAM" id="MobiDB-lite"/>
    </source>
</evidence>
<feature type="compositionally biased region" description="Acidic residues" evidence="4">
    <location>
        <begin position="362"/>
        <end position="389"/>
    </location>
</feature>
<dbReference type="PANTHER" id="PTHR44267:SF1">
    <property type="entry name" value="WD REPEAT-CONTAINING PROTEIN 43"/>
    <property type="match status" value="1"/>
</dbReference>
<dbReference type="Pfam" id="PF04003">
    <property type="entry name" value="Utp12"/>
    <property type="match status" value="1"/>
</dbReference>
<dbReference type="AlphaFoldDB" id="A0A6A6PHD2"/>
<feature type="compositionally biased region" description="Polar residues" evidence="4">
    <location>
        <begin position="32"/>
        <end position="43"/>
    </location>
</feature>
<protein>
    <submittedName>
        <fullName evidence="6">Dip2/Utp12 family-domain-containing protein</fullName>
    </submittedName>
</protein>
<dbReference type="InterPro" id="IPR007148">
    <property type="entry name" value="SSU_processome_Utp12"/>
</dbReference>
<feature type="region of interest" description="Disordered" evidence="4">
    <location>
        <begin position="355"/>
        <end position="492"/>
    </location>
</feature>
<sequence>MSAAKRSRRRQSPEAKAVSPSALPPSSKRLKTTQTSHVPASTSLAFLVDENARHGRKLEARLTNGVPSSRATQVDEPHAVVAPDMKDVQGEEEVGSSAENAIGISSGEDSSEDSDDDDDDDEVAKEKLAPPPLLHNLHNGHSIDGHGKDRTDGLDVIAGAERAEAGDDQEQVEEDADMEEPSFGEMLQARHPDPIDVHASLANPMADRQALVPLSGDRVLAAPSGTSLTTVLTQALKTNDKDLLESCFHTTDIPTIRSTIQRLQSQHVATLLQRLAERIHKRPGRTGSLLTWVEWSLIAHGGYLATQPEIMQQLKSLSRVIRDRANGLQPLLHLKGKLNLLSAQLELRRSIQAASRAVHGDSEDEDEEGVVYIEGQDEDWSDSDEDAEAEERRKKSKPHSATSRSLKPTDDDTRNGIAQEADDDSSEDEEEAEGLLDIEASETSDDDDDEEDDADSEIDDLGSEEEASDLSDSESDVSDAPAPLPKSLNRRR</sequence>
<dbReference type="PANTHER" id="PTHR44267">
    <property type="entry name" value="WD REPEAT-CONTAINING PROTEIN 43"/>
    <property type="match status" value="1"/>
</dbReference>
<evidence type="ECO:0000313" key="6">
    <source>
        <dbReference type="EMBL" id="KAF2479013.1"/>
    </source>
</evidence>
<organism evidence="6 7">
    <name type="scientific">Neohortaea acidophila</name>
    <dbReference type="NCBI Taxonomy" id="245834"/>
    <lineage>
        <taxon>Eukaryota</taxon>
        <taxon>Fungi</taxon>
        <taxon>Dikarya</taxon>
        <taxon>Ascomycota</taxon>
        <taxon>Pezizomycotina</taxon>
        <taxon>Dothideomycetes</taxon>
        <taxon>Dothideomycetidae</taxon>
        <taxon>Mycosphaerellales</taxon>
        <taxon>Teratosphaeriaceae</taxon>
        <taxon>Neohortaea</taxon>
    </lineage>
</organism>
<dbReference type="GeneID" id="54479425"/>
<feature type="region of interest" description="Disordered" evidence="4">
    <location>
        <begin position="58"/>
        <end position="152"/>
    </location>
</feature>
<dbReference type="RefSeq" id="XP_033585583.1">
    <property type="nucleotide sequence ID" value="XM_033738423.1"/>
</dbReference>
<evidence type="ECO:0000256" key="3">
    <source>
        <dbReference type="ARBA" id="ARBA00038335"/>
    </source>
</evidence>
<dbReference type="EMBL" id="MU001642">
    <property type="protein sequence ID" value="KAF2479013.1"/>
    <property type="molecule type" value="Genomic_DNA"/>
</dbReference>
<name>A0A6A6PHD2_9PEZI</name>
<accession>A0A6A6PHD2</accession>
<dbReference type="OrthoDB" id="30195at2759"/>
<feature type="compositionally biased region" description="Acidic residues" evidence="4">
    <location>
        <begin position="420"/>
        <end position="477"/>
    </location>
</feature>
<reference evidence="6" key="1">
    <citation type="journal article" date="2020" name="Stud. Mycol.">
        <title>101 Dothideomycetes genomes: a test case for predicting lifestyles and emergence of pathogens.</title>
        <authorList>
            <person name="Haridas S."/>
            <person name="Albert R."/>
            <person name="Binder M."/>
            <person name="Bloem J."/>
            <person name="Labutti K."/>
            <person name="Salamov A."/>
            <person name="Andreopoulos B."/>
            <person name="Baker S."/>
            <person name="Barry K."/>
            <person name="Bills G."/>
            <person name="Bluhm B."/>
            <person name="Cannon C."/>
            <person name="Castanera R."/>
            <person name="Culley D."/>
            <person name="Daum C."/>
            <person name="Ezra D."/>
            <person name="Gonzalez J."/>
            <person name="Henrissat B."/>
            <person name="Kuo A."/>
            <person name="Liang C."/>
            <person name="Lipzen A."/>
            <person name="Lutzoni F."/>
            <person name="Magnuson J."/>
            <person name="Mondo S."/>
            <person name="Nolan M."/>
            <person name="Ohm R."/>
            <person name="Pangilinan J."/>
            <person name="Park H.-J."/>
            <person name="Ramirez L."/>
            <person name="Alfaro M."/>
            <person name="Sun H."/>
            <person name="Tritt A."/>
            <person name="Yoshinaga Y."/>
            <person name="Zwiers L.-H."/>
            <person name="Turgeon B."/>
            <person name="Goodwin S."/>
            <person name="Spatafora J."/>
            <person name="Crous P."/>
            <person name="Grigoriev I."/>
        </authorList>
    </citation>
    <scope>NUCLEOTIDE SEQUENCE</scope>
    <source>
        <strain evidence="6">CBS 113389</strain>
    </source>
</reference>
<keyword evidence="7" id="KW-1185">Reference proteome</keyword>
<keyword evidence="2" id="KW-0539">Nucleus</keyword>
<evidence type="ECO:0000256" key="2">
    <source>
        <dbReference type="ARBA" id="ARBA00023242"/>
    </source>
</evidence>
<feature type="domain" description="Small-subunit processome Utp12" evidence="5">
    <location>
        <begin position="239"/>
        <end position="342"/>
    </location>
</feature>
<feature type="compositionally biased region" description="Basic residues" evidence="4">
    <location>
        <begin position="1"/>
        <end position="10"/>
    </location>
</feature>
<proteinExistence type="inferred from homology"/>
<comment type="similarity">
    <text evidence="3">Belongs to the UTP5 family.</text>
</comment>
<dbReference type="InterPro" id="IPR052414">
    <property type="entry name" value="U3_snoRNA-assoc_WDR"/>
</dbReference>
<evidence type="ECO:0000259" key="5">
    <source>
        <dbReference type="Pfam" id="PF04003"/>
    </source>
</evidence>
<evidence type="ECO:0000313" key="7">
    <source>
        <dbReference type="Proteomes" id="UP000799767"/>
    </source>
</evidence>